<keyword evidence="8" id="KW-0175">Coiled coil</keyword>
<keyword evidence="2" id="KW-0813">Transport</keyword>
<dbReference type="PROSITE" id="PS50859">
    <property type="entry name" value="LONGIN"/>
    <property type="match status" value="1"/>
</dbReference>
<dbReference type="Gene3D" id="1.20.5.110">
    <property type="match status" value="1"/>
</dbReference>
<keyword evidence="5 9" id="KW-1133">Transmembrane helix</keyword>
<dbReference type="SUPFAM" id="SSF64356">
    <property type="entry name" value="SNARE-like"/>
    <property type="match status" value="1"/>
</dbReference>
<evidence type="ECO:0000256" key="1">
    <source>
        <dbReference type="ARBA" id="ARBA00008025"/>
    </source>
</evidence>
<dbReference type="PANTHER" id="PTHR21136:SF168">
    <property type="entry name" value="VESICLE-ASSOCIATED MEMBRANE PROTEIN 9"/>
    <property type="match status" value="1"/>
</dbReference>
<dbReference type="InterPro" id="IPR001388">
    <property type="entry name" value="Synaptobrevin-like"/>
</dbReference>
<dbReference type="GO" id="GO:0016192">
    <property type="term" value="P:vesicle-mediated transport"/>
    <property type="evidence" value="ECO:0007669"/>
    <property type="project" value="InterPro"/>
</dbReference>
<dbReference type="InterPro" id="IPR042855">
    <property type="entry name" value="V_SNARE_CC"/>
</dbReference>
<evidence type="ECO:0000256" key="7">
    <source>
        <dbReference type="ARBA" id="ARBA00046280"/>
    </source>
</evidence>
<evidence type="ECO:0000256" key="6">
    <source>
        <dbReference type="ARBA" id="ARBA00023136"/>
    </source>
</evidence>
<evidence type="ECO:0000313" key="12">
    <source>
        <dbReference type="EMBL" id="CAD8904377.1"/>
    </source>
</evidence>
<evidence type="ECO:0000256" key="2">
    <source>
        <dbReference type="ARBA" id="ARBA00022448"/>
    </source>
</evidence>
<keyword evidence="6 9" id="KW-0472">Membrane</keyword>
<dbReference type="PROSITE" id="PS50892">
    <property type="entry name" value="V_SNARE"/>
    <property type="match status" value="1"/>
</dbReference>
<proteinExistence type="inferred from homology"/>
<evidence type="ECO:0000259" key="11">
    <source>
        <dbReference type="PROSITE" id="PS50892"/>
    </source>
</evidence>
<dbReference type="AlphaFoldDB" id="A0A7S1C3K9"/>
<feature type="domain" description="V-SNARE coiled-coil homology" evidence="11">
    <location>
        <begin position="196"/>
        <end position="256"/>
    </location>
</feature>
<feature type="transmembrane region" description="Helical" evidence="9">
    <location>
        <begin position="260"/>
        <end position="280"/>
    </location>
</feature>
<keyword evidence="4" id="KW-0653">Protein transport</keyword>
<dbReference type="InterPro" id="IPR011012">
    <property type="entry name" value="Longin-like_dom_sf"/>
</dbReference>
<name>A0A7S1C3K9_9STRA</name>
<accession>A0A7S1C3K9</accession>
<dbReference type="Gene3D" id="3.30.450.50">
    <property type="entry name" value="Longin domain"/>
    <property type="match status" value="1"/>
</dbReference>
<dbReference type="PRINTS" id="PR00219">
    <property type="entry name" value="SYNAPTOBREVN"/>
</dbReference>
<sequence length="291" mass="31302">MTDSRLRCALVYRLEGINKPPTSTATFGIDDDDVGVRALEMGTVSSAITDAVILAKFDYAKDYELSGGSASTTELYGGRDKGFAEAVQQVILGDPPTMPSLAGGGEANLGACKVVNSEAHKVVYGANGDGLCFAVIAGSQYTSRIAILMLIELEETFTKKFGVMPSTAAPNSMSNSASSIMKTICKKYDDPANVDKTKELLGKVEEVKGTMADNIAMILENTDKVEDLAEKSTVLTDQATEFQKKSKQLKKNMWWKDMKMTLLVGLVVCLLLLVILWPILSKVGSSDKDDS</sequence>
<evidence type="ECO:0000256" key="4">
    <source>
        <dbReference type="ARBA" id="ARBA00022927"/>
    </source>
</evidence>
<dbReference type="InterPro" id="IPR010908">
    <property type="entry name" value="Longin_dom"/>
</dbReference>
<evidence type="ECO:0000256" key="8">
    <source>
        <dbReference type="PROSITE-ProRule" id="PRU00290"/>
    </source>
</evidence>
<dbReference type="EMBL" id="HBFR01043169">
    <property type="protein sequence ID" value="CAD8904377.1"/>
    <property type="molecule type" value="Transcribed_RNA"/>
</dbReference>
<comment type="similarity">
    <text evidence="1">Belongs to the synaptobrevin family.</text>
</comment>
<comment type="subcellular location">
    <subcellularLocation>
        <location evidence="7">Endomembrane system</location>
        <topology evidence="7">Single-pass type IV membrane protein</topology>
    </subcellularLocation>
</comment>
<gene>
    <name evidence="12" type="ORF">CHYS00102_LOCUS31597</name>
</gene>
<evidence type="ECO:0000259" key="10">
    <source>
        <dbReference type="PROSITE" id="PS50859"/>
    </source>
</evidence>
<keyword evidence="3 9" id="KW-0812">Transmembrane</keyword>
<dbReference type="SUPFAM" id="SSF58038">
    <property type="entry name" value="SNARE fusion complex"/>
    <property type="match status" value="1"/>
</dbReference>
<evidence type="ECO:0000256" key="5">
    <source>
        <dbReference type="ARBA" id="ARBA00022989"/>
    </source>
</evidence>
<evidence type="ECO:0000256" key="9">
    <source>
        <dbReference type="SAM" id="Phobius"/>
    </source>
</evidence>
<dbReference type="GO" id="GO:0016020">
    <property type="term" value="C:membrane"/>
    <property type="evidence" value="ECO:0007669"/>
    <property type="project" value="InterPro"/>
</dbReference>
<protein>
    <recommendedName>
        <fullName evidence="13">V-SNARE coiled-coil homology domain-containing protein</fullName>
    </recommendedName>
</protein>
<dbReference type="GO" id="GO:0012505">
    <property type="term" value="C:endomembrane system"/>
    <property type="evidence" value="ECO:0007669"/>
    <property type="project" value="UniProtKB-SubCell"/>
</dbReference>
<organism evidence="12">
    <name type="scientific">Corethron hystrix</name>
    <dbReference type="NCBI Taxonomy" id="216773"/>
    <lineage>
        <taxon>Eukaryota</taxon>
        <taxon>Sar</taxon>
        <taxon>Stramenopiles</taxon>
        <taxon>Ochrophyta</taxon>
        <taxon>Bacillariophyta</taxon>
        <taxon>Coscinodiscophyceae</taxon>
        <taxon>Corethrophycidae</taxon>
        <taxon>Corethrales</taxon>
        <taxon>Corethraceae</taxon>
        <taxon>Corethron</taxon>
    </lineage>
</organism>
<dbReference type="InterPro" id="IPR051097">
    <property type="entry name" value="Synaptobrevin-like_transport"/>
</dbReference>
<dbReference type="CDD" id="cd14824">
    <property type="entry name" value="Longin"/>
    <property type="match status" value="1"/>
</dbReference>
<reference evidence="12" key="1">
    <citation type="submission" date="2021-01" db="EMBL/GenBank/DDBJ databases">
        <authorList>
            <person name="Corre E."/>
            <person name="Pelletier E."/>
            <person name="Niang G."/>
            <person name="Scheremetjew M."/>
            <person name="Finn R."/>
            <person name="Kale V."/>
            <person name="Holt S."/>
            <person name="Cochrane G."/>
            <person name="Meng A."/>
            <person name="Brown T."/>
            <person name="Cohen L."/>
        </authorList>
    </citation>
    <scope>NUCLEOTIDE SEQUENCE</scope>
    <source>
        <strain evidence="12">308</strain>
    </source>
</reference>
<evidence type="ECO:0008006" key="13">
    <source>
        <dbReference type="Google" id="ProtNLM"/>
    </source>
</evidence>
<feature type="domain" description="Longin" evidence="10">
    <location>
        <begin position="120"/>
        <end position="181"/>
    </location>
</feature>
<dbReference type="Pfam" id="PF00957">
    <property type="entry name" value="Synaptobrevin"/>
    <property type="match status" value="1"/>
</dbReference>
<evidence type="ECO:0000256" key="3">
    <source>
        <dbReference type="ARBA" id="ARBA00022692"/>
    </source>
</evidence>
<dbReference type="PANTHER" id="PTHR21136">
    <property type="entry name" value="SNARE PROTEINS"/>
    <property type="match status" value="1"/>
</dbReference>
<dbReference type="Pfam" id="PF13774">
    <property type="entry name" value="Longin"/>
    <property type="match status" value="1"/>
</dbReference>
<dbReference type="GO" id="GO:0015031">
    <property type="term" value="P:protein transport"/>
    <property type="evidence" value="ECO:0007669"/>
    <property type="project" value="UniProtKB-KW"/>
</dbReference>
<dbReference type="GO" id="GO:0005737">
    <property type="term" value="C:cytoplasm"/>
    <property type="evidence" value="ECO:0007669"/>
    <property type="project" value="UniProtKB-ARBA"/>
</dbReference>